<dbReference type="SUPFAM" id="SSF56634">
    <property type="entry name" value="Heme-dependent catalase-like"/>
    <property type="match status" value="1"/>
</dbReference>
<organism evidence="1 2">
    <name type="scientific">Phytohabitans aurantiacus</name>
    <dbReference type="NCBI Taxonomy" id="3016789"/>
    <lineage>
        <taxon>Bacteria</taxon>
        <taxon>Bacillati</taxon>
        <taxon>Actinomycetota</taxon>
        <taxon>Actinomycetes</taxon>
        <taxon>Micromonosporales</taxon>
        <taxon>Micromonosporaceae</taxon>
    </lineage>
</organism>
<dbReference type="Proteomes" id="UP001144280">
    <property type="component" value="Unassembled WGS sequence"/>
</dbReference>
<evidence type="ECO:0000313" key="2">
    <source>
        <dbReference type="Proteomes" id="UP001144280"/>
    </source>
</evidence>
<accession>A0ABQ5R2F7</accession>
<keyword evidence="2" id="KW-1185">Reference proteome</keyword>
<comment type="caution">
    <text evidence="1">The sequence shown here is derived from an EMBL/GenBank/DDBJ whole genome shotgun (WGS) entry which is preliminary data.</text>
</comment>
<name>A0ABQ5R2F7_9ACTN</name>
<evidence type="ECO:0000313" key="1">
    <source>
        <dbReference type="EMBL" id="GLI00964.1"/>
    </source>
</evidence>
<gene>
    <name evidence="1" type="ORF">Pa4123_62400</name>
</gene>
<protein>
    <recommendedName>
        <fullName evidence="3">Phosphodiesterase</fullName>
    </recommendedName>
</protein>
<dbReference type="EMBL" id="BSDI01000039">
    <property type="protein sequence ID" value="GLI00964.1"/>
    <property type="molecule type" value="Genomic_DNA"/>
</dbReference>
<dbReference type="InterPro" id="IPR020835">
    <property type="entry name" value="Catalase_sf"/>
</dbReference>
<reference evidence="1" key="1">
    <citation type="submission" date="2022-12" db="EMBL/GenBank/DDBJ databases">
        <title>New Phytohabitans aurantiacus sp. RD004123 nov., an actinomycete isolated from soil.</title>
        <authorList>
            <person name="Triningsih D.W."/>
            <person name="Harunari E."/>
            <person name="Igarashi Y."/>
        </authorList>
    </citation>
    <scope>NUCLEOTIDE SEQUENCE</scope>
    <source>
        <strain evidence="1">RD004123</strain>
    </source>
</reference>
<evidence type="ECO:0008006" key="3">
    <source>
        <dbReference type="Google" id="ProtNLM"/>
    </source>
</evidence>
<dbReference type="RefSeq" id="WP_281901624.1">
    <property type="nucleotide sequence ID" value="NZ_BSDI01000039.1"/>
</dbReference>
<proteinExistence type="predicted"/>
<sequence>MWEAAQRVAGAVAAARHARALHPRGRTFEATVRTRGGGRYGVELLDRAAQYPALVRLSRGAGLPGTWPDVLGVAVRVRGGGGPGADLDVLTSTTAGGAPLARHVPLPRRRLASTYTTIAGYGTRHGRRYLAVLPDPAADDLGTDLDALTAAAARGRVSFLFAVAAPAGRWRVFGRIVVGPPVAPEVDRVLAFDPVRHGAPGLRTDGLLWRLRAAAYRGSRDGRLTG</sequence>